<evidence type="ECO:0000313" key="3">
    <source>
        <dbReference type="EMBL" id="RZS37474.1"/>
    </source>
</evidence>
<feature type="transmembrane region" description="Helical" evidence="1">
    <location>
        <begin position="152"/>
        <end position="173"/>
    </location>
</feature>
<feature type="transmembrane region" description="Helical" evidence="1">
    <location>
        <begin position="291"/>
        <end position="309"/>
    </location>
</feature>
<dbReference type="InterPro" id="IPR002656">
    <property type="entry name" value="Acyl_transf_3_dom"/>
</dbReference>
<dbReference type="RefSeq" id="WP_165401370.1">
    <property type="nucleotide sequence ID" value="NZ_SGWQ01000005.1"/>
</dbReference>
<reference evidence="3 4" key="1">
    <citation type="submission" date="2019-02" db="EMBL/GenBank/DDBJ databases">
        <title>Genomic Encyclopedia of Type Strains, Phase IV (KMG-IV): sequencing the most valuable type-strain genomes for metagenomic binning, comparative biology and taxonomic classification.</title>
        <authorList>
            <person name="Goeker M."/>
        </authorList>
    </citation>
    <scope>NUCLEOTIDE SEQUENCE [LARGE SCALE GENOMIC DNA]</scope>
    <source>
        <strain evidence="3 4">DSM 101727</strain>
    </source>
</reference>
<accession>A0A4Q7KME4</accession>
<keyword evidence="1" id="KW-1133">Transmembrane helix</keyword>
<dbReference type="InterPro" id="IPR050879">
    <property type="entry name" value="Acyltransferase_3"/>
</dbReference>
<protein>
    <submittedName>
        <fullName evidence="3">Peptidoglycan/LPS O-acetylase OafA/YrhL</fullName>
    </submittedName>
</protein>
<dbReference type="EMBL" id="SGWQ01000005">
    <property type="protein sequence ID" value="RZS37474.1"/>
    <property type="molecule type" value="Genomic_DNA"/>
</dbReference>
<feature type="transmembrane region" description="Helical" evidence="1">
    <location>
        <begin position="96"/>
        <end position="116"/>
    </location>
</feature>
<gene>
    <name evidence="3" type="ORF">EV193_10529</name>
</gene>
<keyword evidence="1" id="KW-0812">Transmembrane</keyword>
<keyword evidence="1" id="KW-0472">Membrane</keyword>
<feature type="transmembrane region" description="Helical" evidence="1">
    <location>
        <begin position="178"/>
        <end position="196"/>
    </location>
</feature>
<proteinExistence type="predicted"/>
<dbReference type="Pfam" id="PF01757">
    <property type="entry name" value="Acyl_transf_3"/>
    <property type="match status" value="1"/>
</dbReference>
<dbReference type="Proteomes" id="UP000294257">
    <property type="component" value="Unassembled WGS sequence"/>
</dbReference>
<dbReference type="GO" id="GO:0016747">
    <property type="term" value="F:acyltransferase activity, transferring groups other than amino-acyl groups"/>
    <property type="evidence" value="ECO:0007669"/>
    <property type="project" value="InterPro"/>
</dbReference>
<dbReference type="GO" id="GO:0009103">
    <property type="term" value="P:lipopolysaccharide biosynthetic process"/>
    <property type="evidence" value="ECO:0007669"/>
    <property type="project" value="TreeGrafter"/>
</dbReference>
<feature type="domain" description="Acyltransferase 3" evidence="2">
    <location>
        <begin position="13"/>
        <end position="336"/>
    </location>
</feature>
<dbReference type="GO" id="GO:0016020">
    <property type="term" value="C:membrane"/>
    <property type="evidence" value="ECO:0007669"/>
    <property type="project" value="TreeGrafter"/>
</dbReference>
<dbReference type="AlphaFoldDB" id="A0A4Q7KME4"/>
<feature type="transmembrane region" description="Helical" evidence="1">
    <location>
        <begin position="12"/>
        <end position="31"/>
    </location>
</feature>
<feature type="transmembrane region" description="Helical" evidence="1">
    <location>
        <begin position="63"/>
        <end position="84"/>
    </location>
</feature>
<feature type="transmembrane region" description="Helical" evidence="1">
    <location>
        <begin position="232"/>
        <end position="249"/>
    </location>
</feature>
<feature type="transmembrane region" description="Helical" evidence="1">
    <location>
        <begin position="208"/>
        <end position="225"/>
    </location>
</feature>
<dbReference type="PANTHER" id="PTHR23028:SF53">
    <property type="entry name" value="ACYL_TRANSF_3 DOMAIN-CONTAINING PROTEIN"/>
    <property type="match status" value="1"/>
</dbReference>
<feature type="transmembrane region" description="Helical" evidence="1">
    <location>
        <begin position="321"/>
        <end position="342"/>
    </location>
</feature>
<evidence type="ECO:0000256" key="1">
    <source>
        <dbReference type="SAM" id="Phobius"/>
    </source>
</evidence>
<comment type="caution">
    <text evidence="3">The sequence shown here is derived from an EMBL/GenBank/DDBJ whole genome shotgun (WGS) entry which is preliminary data.</text>
</comment>
<keyword evidence="4" id="KW-1185">Reference proteome</keyword>
<dbReference type="PANTHER" id="PTHR23028">
    <property type="entry name" value="ACETYLTRANSFERASE"/>
    <property type="match status" value="1"/>
</dbReference>
<evidence type="ECO:0000313" key="4">
    <source>
        <dbReference type="Proteomes" id="UP000294257"/>
    </source>
</evidence>
<name>A0A4Q7KME4_9PSEU</name>
<sequence>MTAPRQKPTGYLPGLDLLRIIASVFVVYLHARDWYVSGQHEISGVDEVARATLFEPFHISGPIGFIALGPFFLISGIVVTQAALKESVPQFLGRRGIRIMPALWVLVLASWLMVLAEWLPVEGGRGELDLPALLANLTFVNFFDTSPSVATVAWTLVVQIPFYFFVAFTIPLLRRWPWLPPAIGIALVSVLLTIVNTEQTPAMHTSRVIIGFAPALFIGQLIGLVRAERLHPVAAVGYGVIQFLLFVRGDLTSEHTPPFDGYPRALVLTLLMVLIFAAIDGPALRGKWIPWTAKRTYAMYLVHIPAMYVPPKLLGVANGSLVAILVGLVALVVLTELLYRYVEAPIARWYRNREKAHQAKAAVAR</sequence>
<organism evidence="3 4">
    <name type="scientific">Herbihabitans rhizosphaerae</name>
    <dbReference type="NCBI Taxonomy" id="1872711"/>
    <lineage>
        <taxon>Bacteria</taxon>
        <taxon>Bacillati</taxon>
        <taxon>Actinomycetota</taxon>
        <taxon>Actinomycetes</taxon>
        <taxon>Pseudonocardiales</taxon>
        <taxon>Pseudonocardiaceae</taxon>
        <taxon>Herbihabitans</taxon>
    </lineage>
</organism>
<feature type="transmembrane region" description="Helical" evidence="1">
    <location>
        <begin position="261"/>
        <end position="279"/>
    </location>
</feature>
<evidence type="ECO:0000259" key="2">
    <source>
        <dbReference type="Pfam" id="PF01757"/>
    </source>
</evidence>